<accession>A0A6C0KV57</accession>
<reference evidence="1" key="1">
    <citation type="journal article" date="2020" name="Nature">
        <title>Giant virus diversity and host interactions through global metagenomics.</title>
        <authorList>
            <person name="Schulz F."/>
            <person name="Roux S."/>
            <person name="Paez-Espino D."/>
            <person name="Jungbluth S."/>
            <person name="Walsh D.A."/>
            <person name="Denef V.J."/>
            <person name="McMahon K.D."/>
            <person name="Konstantinidis K.T."/>
            <person name="Eloe-Fadrosh E.A."/>
            <person name="Kyrpides N.C."/>
            <person name="Woyke T."/>
        </authorList>
    </citation>
    <scope>NUCLEOTIDE SEQUENCE</scope>
    <source>
        <strain evidence="1">GVMAG-S-3300013093-109</strain>
    </source>
</reference>
<dbReference type="EMBL" id="MN740969">
    <property type="protein sequence ID" value="QHU20590.1"/>
    <property type="molecule type" value="Genomic_DNA"/>
</dbReference>
<proteinExistence type="predicted"/>
<name>A0A6C0KV57_9ZZZZ</name>
<dbReference type="AlphaFoldDB" id="A0A6C0KV57"/>
<organism evidence="1">
    <name type="scientific">viral metagenome</name>
    <dbReference type="NCBI Taxonomy" id="1070528"/>
    <lineage>
        <taxon>unclassified sequences</taxon>
        <taxon>metagenomes</taxon>
        <taxon>organismal metagenomes</taxon>
    </lineage>
</organism>
<evidence type="ECO:0000313" key="1">
    <source>
        <dbReference type="EMBL" id="QHU20590.1"/>
    </source>
</evidence>
<protein>
    <submittedName>
        <fullName evidence="1">Uncharacterized protein</fullName>
    </submittedName>
</protein>
<sequence length="136" mass="14807">MYSAQGQPEVRHGPPLPPYNTLNFNSNSPFIFNTLQGIALTSPNYPLPTSADANQIADNKANVTYYNSINQQASTIRGQNRTFNSPQPYPQFGSESERLKYRQGLASASARTLFTGKNPAAPAGPPVSTIYQIINS</sequence>